<dbReference type="InterPro" id="IPR008927">
    <property type="entry name" value="6-PGluconate_DH-like_C_sf"/>
</dbReference>
<dbReference type="Gene3D" id="1.10.1040.10">
    <property type="entry name" value="N-(1-d-carboxylethyl)-l-norvaline Dehydrogenase, domain 2"/>
    <property type="match status" value="1"/>
</dbReference>
<feature type="active site" evidence="4">
    <location>
        <position position="162"/>
    </location>
</feature>
<dbReference type="Gene3D" id="3.40.50.720">
    <property type="entry name" value="NAD(P)-binding Rossmann-like Domain"/>
    <property type="match status" value="1"/>
</dbReference>
<dbReference type="SUPFAM" id="SSF48179">
    <property type="entry name" value="6-phosphogluconate dehydrogenase C-terminal domain-like"/>
    <property type="match status" value="1"/>
</dbReference>
<dbReference type="GO" id="GO:0050661">
    <property type="term" value="F:NADP binding"/>
    <property type="evidence" value="ECO:0007669"/>
    <property type="project" value="InterPro"/>
</dbReference>
<dbReference type="InterPro" id="IPR015815">
    <property type="entry name" value="HIBADH-related"/>
</dbReference>
<evidence type="ECO:0000313" key="8">
    <source>
        <dbReference type="Proteomes" id="UP000256913"/>
    </source>
</evidence>
<dbReference type="PIRSF" id="PIRSF000103">
    <property type="entry name" value="HIBADH"/>
    <property type="match status" value="1"/>
</dbReference>
<organism evidence="7 8">
    <name type="scientific">Asanoa ferruginea</name>
    <dbReference type="NCBI Taxonomy" id="53367"/>
    <lineage>
        <taxon>Bacteria</taxon>
        <taxon>Bacillati</taxon>
        <taxon>Actinomycetota</taxon>
        <taxon>Actinomycetes</taxon>
        <taxon>Micromonosporales</taxon>
        <taxon>Micromonosporaceae</taxon>
        <taxon>Asanoa</taxon>
    </lineage>
</organism>
<dbReference type="InterPro" id="IPR006115">
    <property type="entry name" value="6PGDH_NADP-bd"/>
</dbReference>
<dbReference type="InterPro" id="IPR013328">
    <property type="entry name" value="6PGD_dom2"/>
</dbReference>
<sequence length="256" mass="27418">MGLGNIGIAMAQRLVAQGREVIGVDLSPERRAEWQELTGLEAVTSLHEVPWAEVAHVLVVVRLTDQAESVLKTLDSVPLPEGAGVLVSTTLDLDYARGLGRYDDRPWRLIEMPVSGGAGGARAGTLTLMLAGNHDDREADMFADLGAVSVKLDEFGQPTLAKLLNNVSAAYTAVSYAEMMVLAEQAGMRPQLLREVLRTSSGGSWMGEAFLNPSIDLLSKDVDLFRSQIGTLPVVDLNGAVDILDRLRAGRTALGQ</sequence>
<dbReference type="GO" id="GO:0016491">
    <property type="term" value="F:oxidoreductase activity"/>
    <property type="evidence" value="ECO:0007669"/>
    <property type="project" value="UniProtKB-KW"/>
</dbReference>
<evidence type="ECO:0000259" key="6">
    <source>
        <dbReference type="Pfam" id="PF14833"/>
    </source>
</evidence>
<feature type="domain" description="6-phosphogluconate dehydrogenase NADP-binding" evidence="5">
    <location>
        <begin position="2"/>
        <end position="138"/>
    </location>
</feature>
<keyword evidence="2" id="KW-0560">Oxidoreductase</keyword>
<gene>
    <name evidence="7" type="ORF">DFJ67_4365</name>
</gene>
<dbReference type="InterPro" id="IPR029154">
    <property type="entry name" value="HIBADH-like_NADP-bd"/>
</dbReference>
<feature type="domain" description="3-hydroxyisobutyrate dehydrogenase-like NAD-binding" evidence="6">
    <location>
        <begin position="156"/>
        <end position="209"/>
    </location>
</feature>
<evidence type="ECO:0000256" key="4">
    <source>
        <dbReference type="PIRSR" id="PIRSR000103-1"/>
    </source>
</evidence>
<dbReference type="SUPFAM" id="SSF51735">
    <property type="entry name" value="NAD(P)-binding Rossmann-fold domains"/>
    <property type="match status" value="1"/>
</dbReference>
<proteinExistence type="inferred from homology"/>
<dbReference type="PANTHER" id="PTHR43060">
    <property type="entry name" value="3-HYDROXYISOBUTYRATE DEHYDROGENASE-LIKE 1, MITOCHONDRIAL-RELATED"/>
    <property type="match status" value="1"/>
</dbReference>
<comment type="caution">
    <text evidence="7">The sequence shown here is derived from an EMBL/GenBank/DDBJ whole genome shotgun (WGS) entry which is preliminary data.</text>
</comment>
<dbReference type="Pfam" id="PF03446">
    <property type="entry name" value="NAD_binding_2"/>
    <property type="match status" value="1"/>
</dbReference>
<dbReference type="Pfam" id="PF14833">
    <property type="entry name" value="NAD_binding_11"/>
    <property type="match status" value="1"/>
</dbReference>
<dbReference type="Proteomes" id="UP000256913">
    <property type="component" value="Unassembled WGS sequence"/>
</dbReference>
<dbReference type="AlphaFoldDB" id="A0A3D9ZLT3"/>
<evidence type="ECO:0000313" key="7">
    <source>
        <dbReference type="EMBL" id="REF98348.1"/>
    </source>
</evidence>
<evidence type="ECO:0000259" key="5">
    <source>
        <dbReference type="Pfam" id="PF03446"/>
    </source>
</evidence>
<comment type="similarity">
    <text evidence="1">Belongs to the HIBADH-related family.</text>
</comment>
<dbReference type="GO" id="GO:0051287">
    <property type="term" value="F:NAD binding"/>
    <property type="evidence" value="ECO:0007669"/>
    <property type="project" value="InterPro"/>
</dbReference>
<protein>
    <submittedName>
        <fullName evidence="7">3-hydroxyisobutyrate dehydrogenase</fullName>
    </submittedName>
</protein>
<reference evidence="7 8" key="1">
    <citation type="submission" date="2018-08" db="EMBL/GenBank/DDBJ databases">
        <title>Sequencing the genomes of 1000 actinobacteria strains.</title>
        <authorList>
            <person name="Klenk H.-P."/>
        </authorList>
    </citation>
    <scope>NUCLEOTIDE SEQUENCE [LARGE SCALE GENOMIC DNA]</scope>
    <source>
        <strain evidence="7 8">DSM 44099</strain>
    </source>
</reference>
<evidence type="ECO:0000256" key="1">
    <source>
        <dbReference type="ARBA" id="ARBA00009080"/>
    </source>
</evidence>
<evidence type="ECO:0000256" key="3">
    <source>
        <dbReference type="ARBA" id="ARBA00023027"/>
    </source>
</evidence>
<name>A0A3D9ZLT3_9ACTN</name>
<keyword evidence="3" id="KW-0520">NAD</keyword>
<dbReference type="EMBL" id="QUMQ01000001">
    <property type="protein sequence ID" value="REF98348.1"/>
    <property type="molecule type" value="Genomic_DNA"/>
</dbReference>
<accession>A0A3D9ZLT3</accession>
<dbReference type="InterPro" id="IPR036291">
    <property type="entry name" value="NAD(P)-bd_dom_sf"/>
</dbReference>
<keyword evidence="8" id="KW-1185">Reference proteome</keyword>
<evidence type="ECO:0000256" key="2">
    <source>
        <dbReference type="ARBA" id="ARBA00023002"/>
    </source>
</evidence>